<keyword evidence="6" id="KW-0808">Transferase</keyword>
<proteinExistence type="predicted"/>
<feature type="transmembrane region" description="Helical" evidence="5">
    <location>
        <begin position="54"/>
        <end position="74"/>
    </location>
</feature>
<evidence type="ECO:0000313" key="6">
    <source>
        <dbReference type="EMBL" id="ERT08003.1"/>
    </source>
</evidence>
<dbReference type="GO" id="GO:0016765">
    <property type="term" value="F:transferase activity, transferring alkyl or aryl (other than methyl) groups"/>
    <property type="evidence" value="ECO:0007669"/>
    <property type="project" value="InterPro"/>
</dbReference>
<evidence type="ECO:0000256" key="3">
    <source>
        <dbReference type="ARBA" id="ARBA00022989"/>
    </source>
</evidence>
<keyword evidence="3 5" id="KW-1133">Transmembrane helix</keyword>
<name>U7QJE2_9CYAN</name>
<evidence type="ECO:0000256" key="2">
    <source>
        <dbReference type="ARBA" id="ARBA00022692"/>
    </source>
</evidence>
<keyword evidence="7" id="KW-1185">Reference proteome</keyword>
<feature type="transmembrane region" description="Helical" evidence="5">
    <location>
        <begin position="21"/>
        <end position="48"/>
    </location>
</feature>
<evidence type="ECO:0000256" key="4">
    <source>
        <dbReference type="ARBA" id="ARBA00023136"/>
    </source>
</evidence>
<keyword evidence="2 5" id="KW-0812">Transmembrane</keyword>
<keyword evidence="4 5" id="KW-0472">Membrane</keyword>
<feature type="transmembrane region" description="Helical" evidence="5">
    <location>
        <begin position="221"/>
        <end position="243"/>
    </location>
</feature>
<accession>U7QJE2</accession>
<evidence type="ECO:0000313" key="7">
    <source>
        <dbReference type="Proteomes" id="UP000017127"/>
    </source>
</evidence>
<feature type="transmembrane region" description="Helical" evidence="5">
    <location>
        <begin position="181"/>
        <end position="200"/>
    </location>
</feature>
<dbReference type="InterPro" id="IPR000537">
    <property type="entry name" value="UbiA_prenyltransferase"/>
</dbReference>
<feature type="transmembrane region" description="Helical" evidence="5">
    <location>
        <begin position="279"/>
        <end position="301"/>
    </location>
</feature>
<gene>
    <name evidence="6" type="ORF">M595_2009</name>
</gene>
<evidence type="ECO:0000256" key="1">
    <source>
        <dbReference type="ARBA" id="ARBA00004141"/>
    </source>
</evidence>
<dbReference type="GO" id="GO:0016020">
    <property type="term" value="C:membrane"/>
    <property type="evidence" value="ECO:0007669"/>
    <property type="project" value="UniProtKB-SubCell"/>
</dbReference>
<evidence type="ECO:0000256" key="5">
    <source>
        <dbReference type="SAM" id="Phobius"/>
    </source>
</evidence>
<comment type="caution">
    <text evidence="6">The sequence shown here is derived from an EMBL/GenBank/DDBJ whole genome shotgun (WGS) entry which is preliminary data.</text>
</comment>
<dbReference type="Proteomes" id="UP000017127">
    <property type="component" value="Unassembled WGS sequence"/>
</dbReference>
<feature type="transmembrane region" description="Helical" evidence="5">
    <location>
        <begin position="95"/>
        <end position="113"/>
    </location>
</feature>
<protein>
    <submittedName>
        <fullName evidence="6">UbiA prenyltransferase family protein</fullName>
    </submittedName>
</protein>
<dbReference type="RefSeq" id="WP_023065766.1">
    <property type="nucleotide sequence ID" value="NZ_AUZM01000015.1"/>
</dbReference>
<sequence>MFFENQSVQKLSQLGKDFYEQFLSLIVYSNLWVAGGIASLVFFVQTALNLSIDWHPAVFLFAAALIPYNLDRIVDSYVQKSLDSKEQYFVRKPGSLLLVSAAILTFVFLLYSAPSSVQRVSWGGLLPLSYGVPLFPFQQQGNLNWYRPKDIPGIKAWIVCGVITYALIAVPLAYAGVSFNYFTALVTFFLLIFVGTNSHLFDIRDIDSDREKGVRTLPLIIGIRGTRIFWTGLNLILLLLAGWTWTQQIWILSPVVVIPCILLNLIAIWTVTPQTPRNIYNLVLDGYLFLPGLLTLILGLMTSNL</sequence>
<reference evidence="6 7" key="1">
    <citation type="journal article" date="2013" name="Front. Microbiol.">
        <title>Comparative genomic analyses of the cyanobacterium, Lyngbya aestuarii BL J, a powerful hydrogen producer.</title>
        <authorList>
            <person name="Kothari A."/>
            <person name="Vaughn M."/>
            <person name="Garcia-Pichel F."/>
        </authorList>
    </citation>
    <scope>NUCLEOTIDE SEQUENCE [LARGE SCALE GENOMIC DNA]</scope>
    <source>
        <strain evidence="6 7">BL J</strain>
    </source>
</reference>
<comment type="subcellular location">
    <subcellularLocation>
        <location evidence="1">Membrane</location>
        <topology evidence="1">Multi-pass membrane protein</topology>
    </subcellularLocation>
</comment>
<feature type="transmembrane region" description="Helical" evidence="5">
    <location>
        <begin position="156"/>
        <end position="175"/>
    </location>
</feature>
<dbReference type="AlphaFoldDB" id="U7QJE2"/>
<dbReference type="EMBL" id="AUZM01000015">
    <property type="protein sequence ID" value="ERT08003.1"/>
    <property type="molecule type" value="Genomic_DNA"/>
</dbReference>
<organism evidence="6 7">
    <name type="scientific">Lyngbya aestuarii BL J</name>
    <dbReference type="NCBI Taxonomy" id="1348334"/>
    <lineage>
        <taxon>Bacteria</taxon>
        <taxon>Bacillati</taxon>
        <taxon>Cyanobacteriota</taxon>
        <taxon>Cyanophyceae</taxon>
        <taxon>Oscillatoriophycideae</taxon>
        <taxon>Oscillatoriales</taxon>
        <taxon>Microcoleaceae</taxon>
        <taxon>Lyngbya</taxon>
    </lineage>
</organism>
<feature type="transmembrane region" description="Helical" evidence="5">
    <location>
        <begin position="249"/>
        <end position="272"/>
    </location>
</feature>
<dbReference type="Pfam" id="PF01040">
    <property type="entry name" value="UbiA"/>
    <property type="match status" value="1"/>
</dbReference>
<dbReference type="Gene3D" id="1.20.120.1780">
    <property type="entry name" value="UbiA prenyltransferase"/>
    <property type="match status" value="1"/>
</dbReference>